<feature type="binding site" evidence="7">
    <location>
        <position position="79"/>
    </location>
    <ligand>
        <name>Zn(2+)</name>
        <dbReference type="ChEBI" id="CHEBI:29105"/>
    </ligand>
</feature>
<dbReference type="AlphaFoldDB" id="A0A9D2ADI4"/>
<dbReference type="Gene3D" id="3.30.1490.190">
    <property type="match status" value="1"/>
</dbReference>
<dbReference type="GO" id="GO:0008270">
    <property type="term" value="F:zinc ion binding"/>
    <property type="evidence" value="ECO:0007669"/>
    <property type="project" value="TreeGrafter"/>
</dbReference>
<dbReference type="GO" id="GO:0045892">
    <property type="term" value="P:negative regulation of DNA-templated transcription"/>
    <property type="evidence" value="ECO:0007669"/>
    <property type="project" value="TreeGrafter"/>
</dbReference>
<name>A0A9D2ADI4_9FIRM</name>
<keyword evidence="5" id="KW-0238">DNA-binding</keyword>
<proteinExistence type="inferred from homology"/>
<dbReference type="Gene3D" id="1.10.10.10">
    <property type="entry name" value="Winged helix-like DNA-binding domain superfamily/Winged helix DNA-binding domain"/>
    <property type="match status" value="1"/>
</dbReference>
<evidence type="ECO:0000256" key="6">
    <source>
        <dbReference type="ARBA" id="ARBA00023163"/>
    </source>
</evidence>
<evidence type="ECO:0000313" key="9">
    <source>
        <dbReference type="EMBL" id="HIX05664.1"/>
    </source>
</evidence>
<keyword evidence="3 7" id="KW-0862">Zinc</keyword>
<reference evidence="9" key="1">
    <citation type="journal article" date="2021" name="PeerJ">
        <title>Extensive microbial diversity within the chicken gut microbiome revealed by metagenomics and culture.</title>
        <authorList>
            <person name="Gilroy R."/>
            <person name="Ravi A."/>
            <person name="Getino M."/>
            <person name="Pursley I."/>
            <person name="Horton D.L."/>
            <person name="Alikhan N.F."/>
            <person name="Baker D."/>
            <person name="Gharbi K."/>
            <person name="Hall N."/>
            <person name="Watson M."/>
            <person name="Adriaenssens E.M."/>
            <person name="Foster-Nyarko E."/>
            <person name="Jarju S."/>
            <person name="Secka A."/>
            <person name="Antonio M."/>
            <person name="Oren A."/>
            <person name="Chaudhuri R.R."/>
            <person name="La Ragione R."/>
            <person name="Hildebrand F."/>
            <person name="Pallen M.J."/>
        </authorList>
    </citation>
    <scope>NUCLEOTIDE SEQUENCE</scope>
    <source>
        <strain evidence="9">2239</strain>
    </source>
</reference>
<gene>
    <name evidence="9" type="ORF">H9865_06135</name>
</gene>
<sequence length="127" mass="14237">MRYSRQRELVMKQVQSRCDHPTADEIYTAVRDDCPGLSLGTVYRNLNGLVEVGRVRRVSVPGQADRFDRTLADHDHMFCTRCGRVEDVQLDKTPLDEMIAGRPELAIEGYALTLYGVCSACREASGS</sequence>
<dbReference type="GO" id="GO:1900376">
    <property type="term" value="P:regulation of secondary metabolite biosynthetic process"/>
    <property type="evidence" value="ECO:0007669"/>
    <property type="project" value="TreeGrafter"/>
</dbReference>
<evidence type="ECO:0000256" key="5">
    <source>
        <dbReference type="ARBA" id="ARBA00023125"/>
    </source>
</evidence>
<comment type="cofactor">
    <cofactor evidence="8">
        <name>Mn(2+)</name>
        <dbReference type="ChEBI" id="CHEBI:29035"/>
    </cofactor>
    <cofactor evidence="8">
        <name>Fe(2+)</name>
        <dbReference type="ChEBI" id="CHEBI:29033"/>
    </cofactor>
    <text evidence="8">Binds 1 Mn(2+) or Fe(2+) ion per subunit.</text>
</comment>
<keyword evidence="8" id="KW-0408">Iron</keyword>
<evidence type="ECO:0000256" key="2">
    <source>
        <dbReference type="ARBA" id="ARBA00022491"/>
    </source>
</evidence>
<accession>A0A9D2ADI4</accession>
<comment type="cofactor">
    <cofactor evidence="7">
        <name>Zn(2+)</name>
        <dbReference type="ChEBI" id="CHEBI:29105"/>
    </cofactor>
    <text evidence="7">Binds 1 zinc ion per subunit.</text>
</comment>
<evidence type="ECO:0000313" key="10">
    <source>
        <dbReference type="Proteomes" id="UP000824193"/>
    </source>
</evidence>
<dbReference type="Proteomes" id="UP000824193">
    <property type="component" value="Unassembled WGS sequence"/>
</dbReference>
<dbReference type="InterPro" id="IPR002481">
    <property type="entry name" value="FUR"/>
</dbReference>
<keyword evidence="2" id="KW-0678">Repressor</keyword>
<dbReference type="InterPro" id="IPR036388">
    <property type="entry name" value="WH-like_DNA-bd_sf"/>
</dbReference>
<evidence type="ECO:0000256" key="8">
    <source>
        <dbReference type="PIRSR" id="PIRSR602481-2"/>
    </source>
</evidence>
<evidence type="ECO:0000256" key="1">
    <source>
        <dbReference type="ARBA" id="ARBA00007957"/>
    </source>
</evidence>
<dbReference type="EMBL" id="DXFW01000018">
    <property type="protein sequence ID" value="HIX05664.1"/>
    <property type="molecule type" value="Genomic_DNA"/>
</dbReference>
<dbReference type="CDD" id="cd07153">
    <property type="entry name" value="Fur_like"/>
    <property type="match status" value="1"/>
</dbReference>
<dbReference type="GO" id="GO:0000976">
    <property type="term" value="F:transcription cis-regulatory region binding"/>
    <property type="evidence" value="ECO:0007669"/>
    <property type="project" value="TreeGrafter"/>
</dbReference>
<keyword evidence="4" id="KW-0805">Transcription regulation</keyword>
<evidence type="ECO:0000256" key="7">
    <source>
        <dbReference type="PIRSR" id="PIRSR602481-1"/>
    </source>
</evidence>
<dbReference type="SUPFAM" id="SSF46785">
    <property type="entry name" value="Winged helix' DNA-binding domain"/>
    <property type="match status" value="1"/>
</dbReference>
<dbReference type="PANTHER" id="PTHR33202">
    <property type="entry name" value="ZINC UPTAKE REGULATION PROTEIN"/>
    <property type="match status" value="1"/>
</dbReference>
<comment type="caution">
    <text evidence="9">The sequence shown here is derived from an EMBL/GenBank/DDBJ whole genome shotgun (WGS) entry which is preliminary data.</text>
</comment>
<dbReference type="GO" id="GO:0003700">
    <property type="term" value="F:DNA-binding transcription factor activity"/>
    <property type="evidence" value="ECO:0007669"/>
    <property type="project" value="InterPro"/>
</dbReference>
<reference evidence="9" key="2">
    <citation type="submission" date="2021-04" db="EMBL/GenBank/DDBJ databases">
        <authorList>
            <person name="Gilroy R."/>
        </authorList>
    </citation>
    <scope>NUCLEOTIDE SEQUENCE</scope>
    <source>
        <strain evidence="9">2239</strain>
    </source>
</reference>
<keyword evidence="7" id="KW-0479">Metal-binding</keyword>
<dbReference type="PANTHER" id="PTHR33202:SF7">
    <property type="entry name" value="FERRIC UPTAKE REGULATION PROTEIN"/>
    <property type="match status" value="1"/>
</dbReference>
<feature type="binding site" evidence="7">
    <location>
        <position position="82"/>
    </location>
    <ligand>
        <name>Zn(2+)</name>
        <dbReference type="ChEBI" id="CHEBI:29105"/>
    </ligand>
</feature>
<feature type="binding site" evidence="7">
    <location>
        <position position="121"/>
    </location>
    <ligand>
        <name>Zn(2+)</name>
        <dbReference type="ChEBI" id="CHEBI:29105"/>
    </ligand>
</feature>
<feature type="binding site" evidence="7">
    <location>
        <position position="118"/>
    </location>
    <ligand>
        <name>Zn(2+)</name>
        <dbReference type="ChEBI" id="CHEBI:29105"/>
    </ligand>
</feature>
<evidence type="ECO:0000256" key="3">
    <source>
        <dbReference type="ARBA" id="ARBA00022833"/>
    </source>
</evidence>
<comment type="similarity">
    <text evidence="1">Belongs to the Fur family.</text>
</comment>
<keyword evidence="6" id="KW-0804">Transcription</keyword>
<evidence type="ECO:0000256" key="4">
    <source>
        <dbReference type="ARBA" id="ARBA00023015"/>
    </source>
</evidence>
<dbReference type="InterPro" id="IPR036390">
    <property type="entry name" value="WH_DNA-bd_sf"/>
</dbReference>
<protein>
    <submittedName>
        <fullName evidence="9">Transcriptional repressor</fullName>
    </submittedName>
</protein>
<feature type="binding site" evidence="8">
    <location>
        <position position="75"/>
    </location>
    <ligand>
        <name>Fe cation</name>
        <dbReference type="ChEBI" id="CHEBI:24875"/>
    </ligand>
</feature>
<dbReference type="Pfam" id="PF01475">
    <property type="entry name" value="FUR"/>
    <property type="match status" value="1"/>
</dbReference>
<dbReference type="InterPro" id="IPR043135">
    <property type="entry name" value="Fur_C"/>
</dbReference>
<organism evidence="9 10">
    <name type="scientific">Candidatus Allofournierella pullicola</name>
    <dbReference type="NCBI Taxonomy" id="2838596"/>
    <lineage>
        <taxon>Bacteria</taxon>
        <taxon>Bacillati</taxon>
        <taxon>Bacillota</taxon>
        <taxon>Clostridia</taxon>
        <taxon>Eubacteriales</taxon>
        <taxon>Oscillospiraceae</taxon>
        <taxon>Allofournierella</taxon>
    </lineage>
</organism>